<feature type="transmembrane region" description="Helical" evidence="1">
    <location>
        <begin position="100"/>
        <end position="123"/>
    </location>
</feature>
<reference evidence="4" key="1">
    <citation type="submission" date="2017-02" db="UniProtKB">
        <authorList>
            <consortium name="WormBaseParasite"/>
        </authorList>
    </citation>
    <scope>IDENTIFICATION</scope>
</reference>
<dbReference type="Proteomes" id="UP000046393">
    <property type="component" value="Unplaced"/>
</dbReference>
<dbReference type="AlphaFoldDB" id="A0A0N5AP90"/>
<feature type="signal peptide" evidence="2">
    <location>
        <begin position="1"/>
        <end position="17"/>
    </location>
</feature>
<evidence type="ECO:0000313" key="3">
    <source>
        <dbReference type="Proteomes" id="UP000046393"/>
    </source>
</evidence>
<dbReference type="PANTHER" id="PTHR21749">
    <property type="entry name" value="PRION-LIKE- Q/N-RICH -DOMAIN-BEARING PROTEIN PROTEIN 24"/>
    <property type="match status" value="1"/>
</dbReference>
<sequence length="129" mass="14042">MLLKLLLIASVMSIVASLKCYSEFSTVNGSPVGTTTIECPKSTDSCYRIHANLAIINLAKKAGCSTYRCSMSKNKCTAHDLNGVSVSFCCCNDRDLCNSAISYFNLSSTLITVFSCITFLYYLTTKSLL</sequence>
<protein>
    <submittedName>
        <fullName evidence="4">Activin_recp domain-containing protein</fullName>
    </submittedName>
</protein>
<organism evidence="3 4">
    <name type="scientific">Syphacia muris</name>
    <dbReference type="NCBI Taxonomy" id="451379"/>
    <lineage>
        <taxon>Eukaryota</taxon>
        <taxon>Metazoa</taxon>
        <taxon>Ecdysozoa</taxon>
        <taxon>Nematoda</taxon>
        <taxon>Chromadorea</taxon>
        <taxon>Rhabditida</taxon>
        <taxon>Spirurina</taxon>
        <taxon>Oxyuridomorpha</taxon>
        <taxon>Oxyuroidea</taxon>
        <taxon>Oxyuridae</taxon>
        <taxon>Syphacia</taxon>
    </lineage>
</organism>
<keyword evidence="3" id="KW-1185">Reference proteome</keyword>
<evidence type="ECO:0000256" key="2">
    <source>
        <dbReference type="SAM" id="SignalP"/>
    </source>
</evidence>
<dbReference type="Gene3D" id="2.10.60.10">
    <property type="entry name" value="CD59"/>
    <property type="match status" value="1"/>
</dbReference>
<keyword evidence="2" id="KW-0732">Signal</keyword>
<evidence type="ECO:0000256" key="1">
    <source>
        <dbReference type="SAM" id="Phobius"/>
    </source>
</evidence>
<dbReference type="SUPFAM" id="SSF57302">
    <property type="entry name" value="Snake toxin-like"/>
    <property type="match status" value="1"/>
</dbReference>
<accession>A0A0N5AP90</accession>
<keyword evidence="1" id="KW-1133">Transmembrane helix</keyword>
<keyword evidence="1" id="KW-0472">Membrane</keyword>
<dbReference type="PANTHER" id="PTHR21749:SF6">
    <property type="entry name" value="ACTIVIN_RECP DOMAIN-CONTAINING PROTEIN"/>
    <property type="match status" value="1"/>
</dbReference>
<evidence type="ECO:0000313" key="4">
    <source>
        <dbReference type="WBParaSite" id="SMUV_0000645801-mRNA-1"/>
    </source>
</evidence>
<name>A0A0N5AP90_9BILA</name>
<proteinExistence type="predicted"/>
<dbReference type="InterPro" id="IPR045860">
    <property type="entry name" value="Snake_toxin-like_sf"/>
</dbReference>
<feature type="chain" id="PRO_5005893279" evidence="2">
    <location>
        <begin position="18"/>
        <end position="129"/>
    </location>
</feature>
<keyword evidence="1" id="KW-0812">Transmembrane</keyword>
<dbReference type="WBParaSite" id="SMUV_0000645801-mRNA-1">
    <property type="protein sequence ID" value="SMUV_0000645801-mRNA-1"/>
    <property type="gene ID" value="SMUV_0000645801"/>
</dbReference>